<reference evidence="1" key="3">
    <citation type="submission" date="2025-09" db="UniProtKB">
        <authorList>
            <consortium name="Ensembl"/>
        </authorList>
    </citation>
    <scope>IDENTIFICATION</scope>
</reference>
<organism evidence="1 2">
    <name type="scientific">Denticeps clupeoides</name>
    <name type="common">denticle herring</name>
    <dbReference type="NCBI Taxonomy" id="299321"/>
    <lineage>
        <taxon>Eukaryota</taxon>
        <taxon>Metazoa</taxon>
        <taxon>Chordata</taxon>
        <taxon>Craniata</taxon>
        <taxon>Vertebrata</taxon>
        <taxon>Euteleostomi</taxon>
        <taxon>Actinopterygii</taxon>
        <taxon>Neopterygii</taxon>
        <taxon>Teleostei</taxon>
        <taxon>Clupei</taxon>
        <taxon>Clupeiformes</taxon>
        <taxon>Denticipitoidei</taxon>
        <taxon>Denticipitidae</taxon>
        <taxon>Denticeps</taxon>
    </lineage>
</organism>
<dbReference type="SUPFAM" id="SSF56219">
    <property type="entry name" value="DNase I-like"/>
    <property type="match status" value="1"/>
</dbReference>
<evidence type="ECO:0008006" key="3">
    <source>
        <dbReference type="Google" id="ProtNLM"/>
    </source>
</evidence>
<dbReference type="AlphaFoldDB" id="A0AAY4DZV8"/>
<sequence length="124" mass="13812">VDHIFHSEYGDRSRGAAILIRKGVSFVNESVISDTKGRFVIVIGKLCGFNVVLANVYGPNWDDPQFFCTFFAKLPHLDTYHLILGGDFNKVLQPNLDRSNPTLSTDCVQVCISCFAIYGILQIV</sequence>
<evidence type="ECO:0000313" key="2">
    <source>
        <dbReference type="Proteomes" id="UP000694580"/>
    </source>
</evidence>
<dbReference type="Gene3D" id="3.60.10.10">
    <property type="entry name" value="Endonuclease/exonuclease/phosphatase"/>
    <property type="match status" value="1"/>
</dbReference>
<evidence type="ECO:0000313" key="1">
    <source>
        <dbReference type="Ensembl" id="ENSDCDP00010050091.1"/>
    </source>
</evidence>
<dbReference type="GeneTree" id="ENSGT01150000287815"/>
<dbReference type="Proteomes" id="UP000694580">
    <property type="component" value="Chromosome 8"/>
</dbReference>
<name>A0AAY4DZV8_9TELE</name>
<dbReference type="InterPro" id="IPR036691">
    <property type="entry name" value="Endo/exonu/phosph_ase_sf"/>
</dbReference>
<reference evidence="1" key="2">
    <citation type="submission" date="2025-08" db="UniProtKB">
        <authorList>
            <consortium name="Ensembl"/>
        </authorList>
    </citation>
    <scope>IDENTIFICATION</scope>
</reference>
<dbReference type="Ensembl" id="ENSDCDT00010060511.1">
    <property type="protein sequence ID" value="ENSDCDP00010050091.1"/>
    <property type="gene ID" value="ENSDCDG00010029801.1"/>
</dbReference>
<proteinExistence type="predicted"/>
<keyword evidence="2" id="KW-1185">Reference proteome</keyword>
<protein>
    <recommendedName>
        <fullName evidence="3">Endonuclease/exonuclease/phosphatase domain-containing protein</fullName>
    </recommendedName>
</protein>
<accession>A0AAY4DZV8</accession>
<reference evidence="1 2" key="1">
    <citation type="submission" date="2020-06" db="EMBL/GenBank/DDBJ databases">
        <authorList>
            <consortium name="Wellcome Sanger Institute Data Sharing"/>
        </authorList>
    </citation>
    <scope>NUCLEOTIDE SEQUENCE [LARGE SCALE GENOMIC DNA]</scope>
</reference>